<keyword evidence="3" id="KW-1185">Reference proteome</keyword>
<dbReference type="AlphaFoldDB" id="A0AA40KXG4"/>
<organism evidence="2 3">
    <name type="scientific">Melipona bicolor</name>
    <dbReference type="NCBI Taxonomy" id="60889"/>
    <lineage>
        <taxon>Eukaryota</taxon>
        <taxon>Metazoa</taxon>
        <taxon>Ecdysozoa</taxon>
        <taxon>Arthropoda</taxon>
        <taxon>Hexapoda</taxon>
        <taxon>Insecta</taxon>
        <taxon>Pterygota</taxon>
        <taxon>Neoptera</taxon>
        <taxon>Endopterygota</taxon>
        <taxon>Hymenoptera</taxon>
        <taxon>Apocrita</taxon>
        <taxon>Aculeata</taxon>
        <taxon>Apoidea</taxon>
        <taxon>Anthophila</taxon>
        <taxon>Apidae</taxon>
        <taxon>Melipona</taxon>
    </lineage>
</organism>
<protein>
    <submittedName>
        <fullName evidence="2">Uncharacterized protein</fullName>
    </submittedName>
</protein>
<feature type="region of interest" description="Disordered" evidence="1">
    <location>
        <begin position="87"/>
        <end position="145"/>
    </location>
</feature>
<evidence type="ECO:0000313" key="2">
    <source>
        <dbReference type="EMBL" id="KAK1136518.1"/>
    </source>
</evidence>
<gene>
    <name evidence="2" type="ORF">K0M31_001068</name>
</gene>
<reference evidence="2" key="1">
    <citation type="submission" date="2021-10" db="EMBL/GenBank/DDBJ databases">
        <title>Melipona bicolor Genome sequencing and assembly.</title>
        <authorList>
            <person name="Araujo N.S."/>
            <person name="Arias M.C."/>
        </authorList>
    </citation>
    <scope>NUCLEOTIDE SEQUENCE</scope>
    <source>
        <strain evidence="2">USP_2M_L1-L4_2017</strain>
        <tissue evidence="2">Whole body</tissue>
    </source>
</reference>
<dbReference type="EMBL" id="JAHYIQ010000001">
    <property type="protein sequence ID" value="KAK1136518.1"/>
    <property type="molecule type" value="Genomic_DNA"/>
</dbReference>
<sequence>MGDEKPSYFLQRVRSMVEKNVPDSVLKTIFLEKVPQSLYDVLVVNPDADLITLALLADRVMKFWSSHIASMSRSNMVTSAWQPKAEEYQRGDNMATSVSQPRAEGCHQEDNLAVGLSSTKRGQCDHTTPIGRNNSQNGGNGDEHI</sequence>
<evidence type="ECO:0000313" key="3">
    <source>
        <dbReference type="Proteomes" id="UP001177670"/>
    </source>
</evidence>
<comment type="caution">
    <text evidence="2">The sequence shown here is derived from an EMBL/GenBank/DDBJ whole genome shotgun (WGS) entry which is preliminary data.</text>
</comment>
<dbReference type="Proteomes" id="UP001177670">
    <property type="component" value="Unassembled WGS sequence"/>
</dbReference>
<name>A0AA40KXG4_9HYME</name>
<proteinExistence type="predicted"/>
<accession>A0AA40KXG4</accession>
<evidence type="ECO:0000256" key="1">
    <source>
        <dbReference type="SAM" id="MobiDB-lite"/>
    </source>
</evidence>